<protein>
    <submittedName>
        <fullName evidence="2">Uncharacterized protein</fullName>
    </submittedName>
</protein>
<sequence>MRASWARTWPVLRPTLGWCMIGIGVLGIILPIIPGLPFLFPGIALVGRRSVALRWAAVQVKRQLRRRAGVRLPLLGPVGRWALGAQHQISRQRRRMAWWHMERRRRQTQQ</sequence>
<dbReference type="EMBL" id="LJCR01001636">
    <property type="protein sequence ID" value="KPV49995.1"/>
    <property type="molecule type" value="Genomic_DNA"/>
</dbReference>
<evidence type="ECO:0000256" key="1">
    <source>
        <dbReference type="SAM" id="Phobius"/>
    </source>
</evidence>
<dbReference type="AlphaFoldDB" id="A0A0P9DJK1"/>
<evidence type="ECO:0000313" key="3">
    <source>
        <dbReference type="Proteomes" id="UP000050509"/>
    </source>
</evidence>
<organism evidence="2 3">
    <name type="scientific">Kouleothrix aurantiaca</name>
    <dbReference type="NCBI Taxonomy" id="186479"/>
    <lineage>
        <taxon>Bacteria</taxon>
        <taxon>Bacillati</taxon>
        <taxon>Chloroflexota</taxon>
        <taxon>Chloroflexia</taxon>
        <taxon>Chloroflexales</taxon>
        <taxon>Roseiflexineae</taxon>
        <taxon>Roseiflexaceae</taxon>
        <taxon>Kouleothrix</taxon>
    </lineage>
</organism>
<keyword evidence="1" id="KW-0472">Membrane</keyword>
<proteinExistence type="predicted"/>
<dbReference type="Proteomes" id="UP000050509">
    <property type="component" value="Unassembled WGS sequence"/>
</dbReference>
<reference evidence="2 3" key="1">
    <citation type="submission" date="2015-09" db="EMBL/GenBank/DDBJ databases">
        <title>Draft genome sequence of Kouleothrix aurantiaca JCM 19913.</title>
        <authorList>
            <person name="Hemp J."/>
        </authorList>
    </citation>
    <scope>NUCLEOTIDE SEQUENCE [LARGE SCALE GENOMIC DNA]</scope>
    <source>
        <strain evidence="2 3">COM-B</strain>
    </source>
</reference>
<feature type="transmembrane region" description="Helical" evidence="1">
    <location>
        <begin position="12"/>
        <end position="33"/>
    </location>
</feature>
<keyword evidence="1" id="KW-0812">Transmembrane</keyword>
<keyword evidence="3" id="KW-1185">Reference proteome</keyword>
<name>A0A0P9DJK1_9CHLR</name>
<accession>A0A0P9DJK1</accession>
<comment type="caution">
    <text evidence="2">The sequence shown here is derived from an EMBL/GenBank/DDBJ whole genome shotgun (WGS) entry which is preliminary data.</text>
</comment>
<gene>
    <name evidence="2" type="ORF">SE17_29500</name>
</gene>
<keyword evidence="1" id="KW-1133">Transmembrane helix</keyword>
<evidence type="ECO:0000313" key="2">
    <source>
        <dbReference type="EMBL" id="KPV49995.1"/>
    </source>
</evidence>